<feature type="coiled-coil region" evidence="3">
    <location>
        <begin position="63"/>
        <end position="125"/>
    </location>
</feature>
<dbReference type="PROSITE" id="PS50041">
    <property type="entry name" value="C_TYPE_LECTIN_2"/>
    <property type="match status" value="1"/>
</dbReference>
<sequence length="234" mass="26935">MSELDYPDQHVYSPVGQTSHNSPGAQNTEKSGQSSHPNRLAAVCLGLLYTLLLTAATVRCILYTSVSQNYSLLERDLEELRANNSNMNKDKDLLQRDYNSLITQNNQLQRDYNSLITQNNQLQRDFDAVVVKFTILDQYCPLRSQKRVCRPCPEGWEQKNSTCYYFSTEEKSWQDSRSDCLKQGADLVIIESEEEQDFISKHTRKDDYWIGLSDSETEGTWLWVDGTPLQKDKA</sequence>
<dbReference type="InterPro" id="IPR033989">
    <property type="entry name" value="CD209-like_CTLD"/>
</dbReference>
<dbReference type="EMBL" id="JAINUG010000402">
    <property type="protein sequence ID" value="KAJ8372427.1"/>
    <property type="molecule type" value="Genomic_DNA"/>
</dbReference>
<organism evidence="7 8">
    <name type="scientific">Aldrovandia affinis</name>
    <dbReference type="NCBI Taxonomy" id="143900"/>
    <lineage>
        <taxon>Eukaryota</taxon>
        <taxon>Metazoa</taxon>
        <taxon>Chordata</taxon>
        <taxon>Craniata</taxon>
        <taxon>Vertebrata</taxon>
        <taxon>Euteleostomi</taxon>
        <taxon>Actinopterygii</taxon>
        <taxon>Neopterygii</taxon>
        <taxon>Teleostei</taxon>
        <taxon>Notacanthiformes</taxon>
        <taxon>Halosauridae</taxon>
        <taxon>Aldrovandia</taxon>
    </lineage>
</organism>
<keyword evidence="2" id="KW-0430">Lectin</keyword>
<accession>A0AAD7R9Y0</accession>
<dbReference type="Gene3D" id="3.10.100.10">
    <property type="entry name" value="Mannose-Binding Protein A, subunit A"/>
    <property type="match status" value="1"/>
</dbReference>
<dbReference type="Proteomes" id="UP001221898">
    <property type="component" value="Unassembled WGS sequence"/>
</dbReference>
<evidence type="ECO:0000313" key="7">
    <source>
        <dbReference type="EMBL" id="KAJ8372427.1"/>
    </source>
</evidence>
<dbReference type="CDD" id="cd03590">
    <property type="entry name" value="CLECT_DC-SIGN_like"/>
    <property type="match status" value="1"/>
</dbReference>
<reference evidence="7" key="1">
    <citation type="journal article" date="2023" name="Science">
        <title>Genome structures resolve the early diversification of teleost fishes.</title>
        <authorList>
            <person name="Parey E."/>
            <person name="Louis A."/>
            <person name="Montfort J."/>
            <person name="Bouchez O."/>
            <person name="Roques C."/>
            <person name="Iampietro C."/>
            <person name="Lluch J."/>
            <person name="Castinel A."/>
            <person name="Donnadieu C."/>
            <person name="Desvignes T."/>
            <person name="Floi Bucao C."/>
            <person name="Jouanno E."/>
            <person name="Wen M."/>
            <person name="Mejri S."/>
            <person name="Dirks R."/>
            <person name="Jansen H."/>
            <person name="Henkel C."/>
            <person name="Chen W.J."/>
            <person name="Zahm M."/>
            <person name="Cabau C."/>
            <person name="Klopp C."/>
            <person name="Thompson A.W."/>
            <person name="Robinson-Rechavi M."/>
            <person name="Braasch I."/>
            <person name="Lecointre G."/>
            <person name="Bobe J."/>
            <person name="Postlethwait J.H."/>
            <person name="Berthelot C."/>
            <person name="Roest Crollius H."/>
            <person name="Guiguen Y."/>
        </authorList>
    </citation>
    <scope>NUCLEOTIDE SEQUENCE</scope>
    <source>
        <strain evidence="7">NC1722</strain>
    </source>
</reference>
<comment type="subcellular location">
    <subcellularLocation>
        <location evidence="1">Cell membrane</location>
        <topology evidence="1">Single-pass type II membrane protein</topology>
    </subcellularLocation>
</comment>
<dbReference type="InterPro" id="IPR016186">
    <property type="entry name" value="C-type_lectin-like/link_sf"/>
</dbReference>
<dbReference type="SMART" id="SM00034">
    <property type="entry name" value="CLECT"/>
    <property type="match status" value="1"/>
</dbReference>
<dbReference type="AlphaFoldDB" id="A0AAD7R9Y0"/>
<dbReference type="Pfam" id="PF00059">
    <property type="entry name" value="Lectin_C"/>
    <property type="match status" value="1"/>
</dbReference>
<keyword evidence="5" id="KW-1133">Transmembrane helix</keyword>
<keyword evidence="3" id="KW-0175">Coiled coil</keyword>
<feature type="transmembrane region" description="Helical" evidence="5">
    <location>
        <begin position="40"/>
        <end position="62"/>
    </location>
</feature>
<evidence type="ECO:0000313" key="8">
    <source>
        <dbReference type="Proteomes" id="UP001221898"/>
    </source>
</evidence>
<protein>
    <recommendedName>
        <fullName evidence="6">C-type lectin domain-containing protein</fullName>
    </recommendedName>
</protein>
<keyword evidence="8" id="KW-1185">Reference proteome</keyword>
<dbReference type="InterPro" id="IPR016187">
    <property type="entry name" value="CTDL_fold"/>
</dbReference>
<evidence type="ECO:0000256" key="4">
    <source>
        <dbReference type="SAM" id="MobiDB-lite"/>
    </source>
</evidence>
<keyword evidence="5" id="KW-0472">Membrane</keyword>
<dbReference type="GO" id="GO:0005886">
    <property type="term" value="C:plasma membrane"/>
    <property type="evidence" value="ECO:0007669"/>
    <property type="project" value="UniProtKB-SubCell"/>
</dbReference>
<dbReference type="SUPFAM" id="SSF56436">
    <property type="entry name" value="C-type lectin-like"/>
    <property type="match status" value="1"/>
</dbReference>
<evidence type="ECO:0000256" key="2">
    <source>
        <dbReference type="ARBA" id="ARBA00022734"/>
    </source>
</evidence>
<evidence type="ECO:0000256" key="3">
    <source>
        <dbReference type="SAM" id="Coils"/>
    </source>
</evidence>
<dbReference type="InterPro" id="IPR001304">
    <property type="entry name" value="C-type_lectin-like"/>
</dbReference>
<comment type="caution">
    <text evidence="7">The sequence shown here is derived from an EMBL/GenBank/DDBJ whole genome shotgun (WGS) entry which is preliminary data.</text>
</comment>
<gene>
    <name evidence="7" type="ORF">AAFF_G00289630</name>
</gene>
<keyword evidence="5" id="KW-0812">Transmembrane</keyword>
<feature type="domain" description="C-type lectin" evidence="6">
    <location>
        <begin position="159"/>
        <end position="230"/>
    </location>
</feature>
<evidence type="ECO:0000259" key="6">
    <source>
        <dbReference type="PROSITE" id="PS50041"/>
    </source>
</evidence>
<dbReference type="PANTHER" id="PTHR45710:SF8">
    <property type="entry name" value="RERATING FAMILY MEMBER 4"/>
    <property type="match status" value="1"/>
</dbReference>
<name>A0AAD7R9Y0_9TELE</name>
<proteinExistence type="predicted"/>
<dbReference type="Gene3D" id="1.20.5.1000">
    <property type="entry name" value="arf6 gtpase in complex with a specific effector, jip4"/>
    <property type="match status" value="1"/>
</dbReference>
<dbReference type="PANTHER" id="PTHR45710">
    <property type="entry name" value="C-TYPE LECTIN DOMAIN-CONTAINING PROTEIN 180"/>
    <property type="match status" value="1"/>
</dbReference>
<feature type="compositionally biased region" description="Polar residues" evidence="4">
    <location>
        <begin position="15"/>
        <end position="35"/>
    </location>
</feature>
<dbReference type="InterPro" id="IPR050828">
    <property type="entry name" value="C-type_lectin/matrix_domain"/>
</dbReference>
<feature type="region of interest" description="Disordered" evidence="4">
    <location>
        <begin position="1"/>
        <end position="35"/>
    </location>
</feature>
<dbReference type="GO" id="GO:0030246">
    <property type="term" value="F:carbohydrate binding"/>
    <property type="evidence" value="ECO:0007669"/>
    <property type="project" value="UniProtKB-KW"/>
</dbReference>
<evidence type="ECO:0000256" key="1">
    <source>
        <dbReference type="ARBA" id="ARBA00004401"/>
    </source>
</evidence>
<evidence type="ECO:0000256" key="5">
    <source>
        <dbReference type="SAM" id="Phobius"/>
    </source>
</evidence>